<dbReference type="PANTHER" id="PTHR22920">
    <property type="entry name" value="MAJOR SPERM PROTEIN"/>
    <property type="match status" value="1"/>
</dbReference>
<evidence type="ECO:0000259" key="8">
    <source>
        <dbReference type="PROSITE" id="PS50202"/>
    </source>
</evidence>
<protein>
    <recommendedName>
        <fullName evidence="7">Major sperm protein</fullName>
    </recommendedName>
</protein>
<gene>
    <name evidence="9" type="ORF">SBAD_LOCUS10943</name>
</gene>
<dbReference type="PROSITE" id="PS50202">
    <property type="entry name" value="MSP"/>
    <property type="match status" value="1"/>
</dbReference>
<dbReference type="InterPro" id="IPR000535">
    <property type="entry name" value="MSP_dom"/>
</dbReference>
<dbReference type="GO" id="GO:0031143">
    <property type="term" value="C:pseudopodium"/>
    <property type="evidence" value="ECO:0007669"/>
    <property type="project" value="UniProtKB-SubCell"/>
</dbReference>
<comment type="subcellular location">
    <subcellularLocation>
        <location evidence="6">Cell projection</location>
        <location evidence="6">Pseudopodium</location>
    </subcellularLocation>
    <subcellularLocation>
        <location evidence="1">Cytoplasm</location>
        <location evidence="1">Cytoskeleton</location>
    </subcellularLocation>
</comment>
<dbReference type="InterPro" id="IPR008962">
    <property type="entry name" value="PapD-like_sf"/>
</dbReference>
<evidence type="ECO:0000313" key="9">
    <source>
        <dbReference type="EMBL" id="VDP35872.1"/>
    </source>
</evidence>
<keyword evidence="4" id="KW-0966">Cell projection</keyword>
<keyword evidence="10" id="KW-1185">Reference proteome</keyword>
<evidence type="ECO:0000256" key="3">
    <source>
        <dbReference type="ARBA" id="ARBA00023212"/>
    </source>
</evidence>
<dbReference type="Proteomes" id="UP000270296">
    <property type="component" value="Unassembled WGS sequence"/>
</dbReference>
<sequence length="131" mass="15085">METLGDINSEPSENVWFNAPCISDQTCLLRLTNMGTRRISFTIKVWKNGAFEPQAGGRYSLKPRNGVLWPDEKVLIFLAVNPFQFDASVTMDDRIVIRWCEIPEQGDAYSEMWMLTAPIIRQKFLPILYNP</sequence>
<evidence type="ECO:0000256" key="6">
    <source>
        <dbReference type="ARBA" id="ARBA00037818"/>
    </source>
</evidence>
<evidence type="ECO:0000256" key="1">
    <source>
        <dbReference type="ARBA" id="ARBA00004245"/>
    </source>
</evidence>
<reference evidence="11" key="1">
    <citation type="submission" date="2016-06" db="UniProtKB">
        <authorList>
            <consortium name="WormBaseParasite"/>
        </authorList>
    </citation>
    <scope>IDENTIFICATION</scope>
</reference>
<evidence type="ECO:0000256" key="5">
    <source>
        <dbReference type="ARBA" id="ARBA00037744"/>
    </source>
</evidence>
<evidence type="ECO:0000256" key="7">
    <source>
        <dbReference type="RuleBase" id="RU003425"/>
    </source>
</evidence>
<name>A0A183J4Z5_9BILA</name>
<evidence type="ECO:0000313" key="11">
    <source>
        <dbReference type="WBParaSite" id="SBAD_0001131901-mRNA-1"/>
    </source>
</evidence>
<dbReference type="WBParaSite" id="SBAD_0001131901-mRNA-1">
    <property type="protein sequence ID" value="SBAD_0001131901-mRNA-1"/>
    <property type="gene ID" value="SBAD_0001131901"/>
</dbReference>
<organism evidence="11">
    <name type="scientific">Soboliphyme baturini</name>
    <dbReference type="NCBI Taxonomy" id="241478"/>
    <lineage>
        <taxon>Eukaryota</taxon>
        <taxon>Metazoa</taxon>
        <taxon>Ecdysozoa</taxon>
        <taxon>Nematoda</taxon>
        <taxon>Enoplea</taxon>
        <taxon>Dorylaimia</taxon>
        <taxon>Dioctophymatida</taxon>
        <taxon>Dioctophymatoidea</taxon>
        <taxon>Soboliphymatidae</taxon>
        <taxon>Soboliphyme</taxon>
    </lineage>
</organism>
<dbReference type="InterPro" id="IPR013783">
    <property type="entry name" value="Ig-like_fold"/>
</dbReference>
<accession>A0A183J4Z5</accession>
<keyword evidence="2" id="KW-0963">Cytoplasm</keyword>
<feature type="domain" description="MSP" evidence="8">
    <location>
        <begin position="6"/>
        <end position="130"/>
    </location>
</feature>
<dbReference type="Gene3D" id="2.60.40.10">
    <property type="entry name" value="Immunoglobulins"/>
    <property type="match status" value="1"/>
</dbReference>
<dbReference type="PANTHER" id="PTHR22920:SF7">
    <property type="entry name" value="MSP DOMAIN-CONTAINING PROTEIN-RELATED"/>
    <property type="match status" value="1"/>
</dbReference>
<reference evidence="9 10" key="2">
    <citation type="submission" date="2018-11" db="EMBL/GenBank/DDBJ databases">
        <authorList>
            <consortium name="Pathogen Informatics"/>
        </authorList>
    </citation>
    <scope>NUCLEOTIDE SEQUENCE [LARGE SCALE GENOMIC DNA]</scope>
</reference>
<evidence type="ECO:0000256" key="2">
    <source>
        <dbReference type="ARBA" id="ARBA00022490"/>
    </source>
</evidence>
<dbReference type="SUPFAM" id="SSF49354">
    <property type="entry name" value="PapD-like"/>
    <property type="match status" value="1"/>
</dbReference>
<dbReference type="AlphaFoldDB" id="A0A183J4Z5"/>
<dbReference type="GO" id="GO:0005856">
    <property type="term" value="C:cytoskeleton"/>
    <property type="evidence" value="ECO:0007669"/>
    <property type="project" value="UniProtKB-SubCell"/>
</dbReference>
<dbReference type="Pfam" id="PF00635">
    <property type="entry name" value="Motile_Sperm"/>
    <property type="match status" value="1"/>
</dbReference>
<dbReference type="EMBL" id="UZAM01014818">
    <property type="protein sequence ID" value="VDP35872.1"/>
    <property type="molecule type" value="Genomic_DNA"/>
</dbReference>
<evidence type="ECO:0000313" key="10">
    <source>
        <dbReference type="Proteomes" id="UP000270296"/>
    </source>
</evidence>
<dbReference type="InterPro" id="IPR051155">
    <property type="entry name" value="Nematode_MSP"/>
</dbReference>
<comment type="function">
    <text evidence="5 7">Central component in molecular interactions underlying sperm crawling. Forms an extensive filament system that extends from sperm villipoda, along the leading edge of the pseudopod.</text>
</comment>
<evidence type="ECO:0000256" key="4">
    <source>
        <dbReference type="ARBA" id="ARBA00023273"/>
    </source>
</evidence>
<keyword evidence="3 7" id="KW-0206">Cytoskeleton</keyword>
<dbReference type="OrthoDB" id="5912162at2759"/>
<proteinExistence type="predicted"/>